<dbReference type="Proteomes" id="UP000279422">
    <property type="component" value="Unassembled WGS sequence"/>
</dbReference>
<reference evidence="1 2" key="1">
    <citation type="submission" date="2018-06" db="EMBL/GenBank/DDBJ databases">
        <title>Extensive metabolic versatility and redundancy in microbially diverse, dynamic hydrothermal sediments.</title>
        <authorList>
            <person name="Dombrowski N."/>
            <person name="Teske A."/>
            <person name="Baker B.J."/>
        </authorList>
    </citation>
    <scope>NUCLEOTIDE SEQUENCE [LARGE SCALE GENOMIC DNA]</scope>
    <source>
        <strain evidence="1">B47_G16</strain>
    </source>
</reference>
<organism evidence="1 2">
    <name type="scientific">Aerophobetes bacterium</name>
    <dbReference type="NCBI Taxonomy" id="2030807"/>
    <lineage>
        <taxon>Bacteria</taxon>
        <taxon>Candidatus Aerophobota</taxon>
    </lineage>
</organism>
<proteinExistence type="predicted"/>
<sequence>MLSRLEREIELTARHIAILRLVVREGPIGIIKLSELSGCPQHKVRYSLRVLEQKNLIKPSSQGAVATPKAERFVKTLPRKIKELSEKLESL</sequence>
<dbReference type="InterPro" id="IPR036390">
    <property type="entry name" value="WH_DNA-bd_sf"/>
</dbReference>
<dbReference type="EMBL" id="QMPZ01000143">
    <property type="protein sequence ID" value="RLE07749.1"/>
    <property type="molecule type" value="Genomic_DNA"/>
</dbReference>
<dbReference type="SUPFAM" id="SSF46785">
    <property type="entry name" value="Winged helix' DNA-binding domain"/>
    <property type="match status" value="1"/>
</dbReference>
<dbReference type="AlphaFoldDB" id="A0A497E209"/>
<evidence type="ECO:0000313" key="1">
    <source>
        <dbReference type="EMBL" id="RLE07749.1"/>
    </source>
</evidence>
<evidence type="ECO:0000313" key="2">
    <source>
        <dbReference type="Proteomes" id="UP000279422"/>
    </source>
</evidence>
<name>A0A497E209_UNCAE</name>
<gene>
    <name evidence="1" type="ORF">DRJ00_07570</name>
</gene>
<evidence type="ECO:0008006" key="3">
    <source>
        <dbReference type="Google" id="ProtNLM"/>
    </source>
</evidence>
<dbReference type="InterPro" id="IPR036388">
    <property type="entry name" value="WH-like_DNA-bd_sf"/>
</dbReference>
<protein>
    <recommendedName>
        <fullName evidence="3">Winged helix-turn-helix transcriptional regulator</fullName>
    </recommendedName>
</protein>
<dbReference type="Gene3D" id="1.10.10.10">
    <property type="entry name" value="Winged helix-like DNA-binding domain superfamily/Winged helix DNA-binding domain"/>
    <property type="match status" value="1"/>
</dbReference>
<accession>A0A497E209</accession>
<comment type="caution">
    <text evidence="1">The sequence shown here is derived from an EMBL/GenBank/DDBJ whole genome shotgun (WGS) entry which is preliminary data.</text>
</comment>